<feature type="binding site" evidence="5">
    <location>
        <position position="475"/>
    </location>
    <ligand>
        <name>a divalent metal cation</name>
        <dbReference type="ChEBI" id="CHEBI:60240"/>
        <label>2</label>
        <note>catalytic</note>
    </ligand>
</feature>
<comment type="cofactor">
    <cofactor evidence="5">
        <name>Co(2+)</name>
        <dbReference type="ChEBI" id="CHEBI:48828"/>
    </cofactor>
    <cofactor evidence="5">
        <name>Zn(2+)</name>
        <dbReference type="ChEBI" id="CHEBI:29105"/>
    </cofactor>
    <cofactor evidence="5">
        <name>Mn(2+)</name>
        <dbReference type="ChEBI" id="CHEBI:29035"/>
    </cofactor>
    <cofactor evidence="5">
        <name>Fe(2+)</name>
        <dbReference type="ChEBI" id="CHEBI:29033"/>
    </cofactor>
    <text evidence="5">Binds 2 divalent metal cations per subunit. Has a high-affinity and a low affinity metal-binding site. The true nature of the physiological cofactor is under debate. The enzyme is active with cobalt, zinc, manganese or divalent iron ions. Most likely, methionine aminopeptidases function as mononuclear Fe(2+)-metalloproteases under physiological conditions, and the catalytically relevant metal-binding site has been assigned to the histidine-containing high-affinity site.</text>
</comment>
<dbReference type="AlphaFoldDB" id="A0A5D3AMS6"/>
<keyword evidence="2 5" id="KW-0645">Protease</keyword>
<dbReference type="Gene3D" id="3.60.110.10">
    <property type="entry name" value="Carbon-nitrogen hydrolase"/>
    <property type="match status" value="1"/>
</dbReference>
<keyword evidence="1 5" id="KW-0031">Aminopeptidase</keyword>
<protein>
    <recommendedName>
        <fullName evidence="6">Methionine aminopeptidase</fullName>
        <ecNumber evidence="6">3.4.11.18</ecNumber>
    </recommendedName>
</protein>
<dbReference type="Pfam" id="PF00795">
    <property type="entry name" value="CN_hydrolase"/>
    <property type="match status" value="1"/>
</dbReference>
<dbReference type="CDD" id="cd01086">
    <property type="entry name" value="MetAP1"/>
    <property type="match status" value="1"/>
</dbReference>
<feature type="binding site" evidence="5">
    <location>
        <position position="545"/>
    </location>
    <ligand>
        <name>substrate</name>
    </ligand>
</feature>
<dbReference type="InterPro" id="IPR036005">
    <property type="entry name" value="Creatinase/aminopeptidase-like"/>
</dbReference>
<dbReference type="SUPFAM" id="SSF56317">
    <property type="entry name" value="Carbon-nitrogen hydrolase"/>
    <property type="match status" value="1"/>
</dbReference>
<evidence type="ECO:0000259" key="8">
    <source>
        <dbReference type="PROSITE" id="PS50263"/>
    </source>
</evidence>
<dbReference type="EC" id="3.4.11.18" evidence="6"/>
<evidence type="ECO:0000256" key="2">
    <source>
        <dbReference type="ARBA" id="ARBA00022670"/>
    </source>
</evidence>
<dbReference type="GO" id="GO:0005829">
    <property type="term" value="C:cytosol"/>
    <property type="evidence" value="ECO:0007669"/>
    <property type="project" value="TreeGrafter"/>
</dbReference>
<dbReference type="PRINTS" id="PR00599">
    <property type="entry name" value="MAPEPTIDASE"/>
</dbReference>
<dbReference type="InterPro" id="IPR036526">
    <property type="entry name" value="C-N_Hydrolase_sf"/>
</dbReference>
<dbReference type="GO" id="GO:0004239">
    <property type="term" value="F:initiator methionyl aminopeptidase activity"/>
    <property type="evidence" value="ECO:0007669"/>
    <property type="project" value="UniProtKB-UniRule"/>
</dbReference>
<feature type="region of interest" description="Disordered" evidence="7">
    <location>
        <begin position="621"/>
        <end position="672"/>
    </location>
</feature>
<feature type="binding site" evidence="5">
    <location>
        <position position="447"/>
    </location>
    <ligand>
        <name>substrate</name>
    </ligand>
</feature>
<proteinExistence type="inferred from homology"/>
<feature type="binding site" evidence="5">
    <location>
        <position position="464"/>
    </location>
    <ligand>
        <name>a divalent metal cation</name>
        <dbReference type="ChEBI" id="CHEBI:60240"/>
        <label>1</label>
    </ligand>
</feature>
<evidence type="ECO:0000256" key="6">
    <source>
        <dbReference type="RuleBase" id="RU003653"/>
    </source>
</evidence>
<keyword evidence="3 5" id="KW-0479">Metal-binding</keyword>
<dbReference type="InterPro" id="IPR003010">
    <property type="entry name" value="C-N_Hydrolase"/>
</dbReference>
<dbReference type="Gene3D" id="3.90.230.10">
    <property type="entry name" value="Creatinase/methionine aminopeptidase superfamily"/>
    <property type="match status" value="1"/>
</dbReference>
<dbReference type="InterPro" id="IPR000994">
    <property type="entry name" value="Pept_M24"/>
</dbReference>
<comment type="similarity">
    <text evidence="5">Belongs to the peptidase M24A family. Methionine aminopeptidase type 1 subfamily.</text>
</comment>
<organism evidence="9 10">
    <name type="scientific">Cryptococcus floricola</name>
    <dbReference type="NCBI Taxonomy" id="2591691"/>
    <lineage>
        <taxon>Eukaryota</taxon>
        <taxon>Fungi</taxon>
        <taxon>Dikarya</taxon>
        <taxon>Basidiomycota</taxon>
        <taxon>Agaricomycotina</taxon>
        <taxon>Tremellomycetes</taxon>
        <taxon>Tremellales</taxon>
        <taxon>Cryptococcaceae</taxon>
        <taxon>Cryptococcus</taxon>
    </lineage>
</organism>
<feature type="binding site" evidence="5">
    <location>
        <position position="475"/>
    </location>
    <ligand>
        <name>a divalent metal cation</name>
        <dbReference type="ChEBI" id="CHEBI:60240"/>
        <label>1</label>
    </ligand>
</feature>
<dbReference type="GO" id="GO:0070006">
    <property type="term" value="F:metalloaminopeptidase activity"/>
    <property type="evidence" value="ECO:0007669"/>
    <property type="project" value="UniProtKB-UniRule"/>
</dbReference>
<dbReference type="InterPro" id="IPR001714">
    <property type="entry name" value="Pept_M24_MAP"/>
</dbReference>
<reference evidence="9 10" key="1">
    <citation type="submission" date="2017-05" db="EMBL/GenBank/DDBJ databases">
        <title>The Genome Sequence of Tsuchiyaea wingfieldii DSM 27421.</title>
        <authorList>
            <person name="Cuomo C."/>
            <person name="Passer A."/>
            <person name="Billmyre B."/>
            <person name="Heitman J."/>
        </authorList>
    </citation>
    <scope>NUCLEOTIDE SEQUENCE [LARGE SCALE GENOMIC DNA]</scope>
    <source>
        <strain evidence="9 10">DSM 27421</strain>
    </source>
</reference>
<comment type="function">
    <text evidence="6">Cotranslationally removes the N-terminal methionine from nascent proteins. The N-terminal methionine is often cleaved when the second residue in the primary sequence is small and uncharged (Met-Ala-, Cys, Gly, Pro, Ser, Thr, or Val).</text>
</comment>
<dbReference type="HAMAP" id="MF_01974">
    <property type="entry name" value="MetAP_1"/>
    <property type="match status" value="1"/>
</dbReference>
<accession>A0A5D3AMS6</accession>
<dbReference type="Proteomes" id="UP000322245">
    <property type="component" value="Unassembled WGS sequence"/>
</dbReference>
<feature type="domain" description="CN hydrolase" evidence="8">
    <location>
        <begin position="7"/>
        <end position="291"/>
    </location>
</feature>
<keyword evidence="4 5" id="KW-0378">Hydrolase</keyword>
<dbReference type="SUPFAM" id="SSF55920">
    <property type="entry name" value="Creatinase/aminopeptidase"/>
    <property type="match status" value="1"/>
</dbReference>
<comment type="catalytic activity">
    <reaction evidence="5 6">
        <text>Release of N-terminal amino acids, preferentially methionine, from peptides and arylamides.</text>
        <dbReference type="EC" id="3.4.11.18"/>
    </reaction>
</comment>
<dbReference type="PANTHER" id="PTHR43330:SF7">
    <property type="entry name" value="METHIONINE AMINOPEPTIDASE 1"/>
    <property type="match status" value="1"/>
</dbReference>
<feature type="binding site" evidence="5">
    <location>
        <position position="602"/>
    </location>
    <ligand>
        <name>a divalent metal cation</name>
        <dbReference type="ChEBI" id="CHEBI:60240"/>
        <label>1</label>
    </ligand>
</feature>
<dbReference type="PROSITE" id="PS50263">
    <property type="entry name" value="CN_HYDROLASE"/>
    <property type="match status" value="1"/>
</dbReference>
<evidence type="ECO:0000256" key="4">
    <source>
        <dbReference type="ARBA" id="ARBA00022801"/>
    </source>
</evidence>
<feature type="binding site" evidence="5">
    <location>
        <position position="538"/>
    </location>
    <ligand>
        <name>a divalent metal cation</name>
        <dbReference type="ChEBI" id="CHEBI:60240"/>
        <label>2</label>
        <note>catalytic</note>
    </ligand>
</feature>
<dbReference type="PROSITE" id="PS01227">
    <property type="entry name" value="UPF0012"/>
    <property type="match status" value="1"/>
</dbReference>
<dbReference type="GO" id="GO:0046872">
    <property type="term" value="F:metal ion binding"/>
    <property type="evidence" value="ECO:0007669"/>
    <property type="project" value="UniProtKB-UniRule"/>
</dbReference>
<evidence type="ECO:0000256" key="7">
    <source>
        <dbReference type="SAM" id="MobiDB-lite"/>
    </source>
</evidence>
<name>A0A5D3AMS6_9TREE</name>
<gene>
    <name evidence="9" type="ORF">B9479_007251</name>
</gene>
<dbReference type="PANTHER" id="PTHR43330">
    <property type="entry name" value="METHIONINE AMINOPEPTIDASE"/>
    <property type="match status" value="1"/>
</dbReference>
<feature type="binding site" evidence="5">
    <location>
        <position position="571"/>
    </location>
    <ligand>
        <name>a divalent metal cation</name>
        <dbReference type="ChEBI" id="CHEBI:60240"/>
        <label>2</label>
        <note>catalytic</note>
    </ligand>
</feature>
<comment type="caution">
    <text evidence="9">The sequence shown here is derived from an EMBL/GenBank/DDBJ whole genome shotgun (WGS) entry which is preliminary data.</text>
</comment>
<dbReference type="GO" id="GO:0006508">
    <property type="term" value="P:proteolysis"/>
    <property type="evidence" value="ECO:0007669"/>
    <property type="project" value="UniProtKB-KW"/>
</dbReference>
<evidence type="ECO:0000256" key="1">
    <source>
        <dbReference type="ARBA" id="ARBA00022438"/>
    </source>
</evidence>
<evidence type="ECO:0000256" key="5">
    <source>
        <dbReference type="HAMAP-Rule" id="MF_03174"/>
    </source>
</evidence>
<dbReference type="Pfam" id="PF00557">
    <property type="entry name" value="Peptidase_M24"/>
    <property type="match status" value="1"/>
</dbReference>
<sequence length="672" mass="73620">MSTTTKTKIAVAQIRSTGDPVANLRRSENVIRSAVKEGAKAIFLPEASDFIHPDKAHSRTLSQPLAEHTFTLGLQKLAKDLGVVISAGVHEGPEDESEQRVYNTHVLIGTEGELLARYRKVHLFDVELKKAPGPDGMEQPPQRVGESERILRGESITPPVQVEGLGKIGLEICYDIRFPEVSIILTRLGAQILLFPSAFTIKTGRDHWHTLCKATAIQYQTYLIASAQYGAHNEGRTSWGETIAFSPWGEQLGRLRSVDDTPPPQKGEQGDQEVEQLYEESGEYFITEIALDKVEEGTHKTIHSFVQMATQHEEDKATTLPPNMRNYKFTGPLRPVYPLSKKREVPAHIPRPDYADHPQGMSLSEAVRERTAKILTKEEQDGVRKVCRLAREVLDIVAAAVKPGVTTDELDAICHAACIERDSYPSPLNYVKFPKSICTSVNEVICHGIPDQRPLVEGDIVNLDVTLFHGGYHGDLNATYPVGKCDPESLDLIATTKAATEAAIAICKPGVPYREIGNKIEEIIKPKGYGIVRRYTGHGINQLFHCLPTIVHYGGSKTPGRMEAGQVFTIEPMVNLGSANLEHWNDDWTAVTVDGRRSAQFEETILITETGVEILTRIPASSSSKKNKKKKKNASAAANGTATPDSSATPEVGTPASEVAKGLDGLEVEASS</sequence>
<dbReference type="InterPro" id="IPR002467">
    <property type="entry name" value="Pept_M24A_MAP1"/>
</dbReference>
<dbReference type="NCBIfam" id="TIGR00500">
    <property type="entry name" value="met_pdase_I"/>
    <property type="match status" value="1"/>
</dbReference>
<feature type="binding site" evidence="5">
    <location>
        <position position="602"/>
    </location>
    <ligand>
        <name>a divalent metal cation</name>
        <dbReference type="ChEBI" id="CHEBI:60240"/>
        <label>2</label>
        <note>catalytic</note>
    </ligand>
</feature>
<evidence type="ECO:0000313" key="9">
    <source>
        <dbReference type="EMBL" id="TYJ52154.1"/>
    </source>
</evidence>
<dbReference type="PROSITE" id="PS00680">
    <property type="entry name" value="MAP_1"/>
    <property type="match status" value="1"/>
</dbReference>
<dbReference type="EMBL" id="NIDF01000153">
    <property type="protein sequence ID" value="TYJ52154.1"/>
    <property type="molecule type" value="Genomic_DNA"/>
</dbReference>
<keyword evidence="10" id="KW-1185">Reference proteome</keyword>
<feature type="compositionally biased region" description="Polar residues" evidence="7">
    <location>
        <begin position="640"/>
        <end position="649"/>
    </location>
</feature>
<evidence type="ECO:0000313" key="10">
    <source>
        <dbReference type="Proteomes" id="UP000322245"/>
    </source>
</evidence>
<evidence type="ECO:0000256" key="3">
    <source>
        <dbReference type="ARBA" id="ARBA00022723"/>
    </source>
</evidence>
<dbReference type="InterPro" id="IPR001110">
    <property type="entry name" value="UPF0012_CS"/>
</dbReference>